<reference evidence="2 3" key="1">
    <citation type="submission" date="2021-03" db="EMBL/GenBank/DDBJ databases">
        <title>Genomic Encyclopedia of Type Strains, Phase IV (KMG-IV): sequencing the most valuable type-strain genomes for metagenomic binning, comparative biology and taxonomic classification.</title>
        <authorList>
            <person name="Goeker M."/>
        </authorList>
    </citation>
    <scope>NUCLEOTIDE SEQUENCE [LARGE SCALE GENOMIC DNA]</scope>
    <source>
        <strain evidence="2 3">DSM 21292</strain>
    </source>
</reference>
<feature type="transmembrane region" description="Helical" evidence="1">
    <location>
        <begin position="213"/>
        <end position="242"/>
    </location>
</feature>
<feature type="transmembrane region" description="Helical" evidence="1">
    <location>
        <begin position="263"/>
        <end position="291"/>
    </location>
</feature>
<evidence type="ECO:0000256" key="1">
    <source>
        <dbReference type="SAM" id="Phobius"/>
    </source>
</evidence>
<keyword evidence="1" id="KW-0472">Membrane</keyword>
<organism evidence="2 3">
    <name type="scientific">Paenibacillus xylanexedens</name>
    <dbReference type="NCBI Taxonomy" id="528191"/>
    <lineage>
        <taxon>Bacteria</taxon>
        <taxon>Bacillati</taxon>
        <taxon>Bacillota</taxon>
        <taxon>Bacilli</taxon>
        <taxon>Bacillales</taxon>
        <taxon>Paenibacillaceae</taxon>
        <taxon>Paenibacillus</taxon>
    </lineage>
</organism>
<comment type="caution">
    <text evidence="2">The sequence shown here is derived from an EMBL/GenBank/DDBJ whole genome shotgun (WGS) entry which is preliminary data.</text>
</comment>
<keyword evidence="1" id="KW-1133">Transmembrane helix</keyword>
<accession>A0ABS4RX52</accession>
<evidence type="ECO:0000313" key="2">
    <source>
        <dbReference type="EMBL" id="MBP2247473.1"/>
    </source>
</evidence>
<sequence>MRYLFGTAWRMARRSLKTTALINIQFVFIFLFLMILIGMVREQQNDLTQLDHVVGKDTWLIQPTVSNEKKTPSWNEVQVKWLQEQFPGKVGLLNADYSEIDNGRMVYTSNPLLWNLISDNDDSTELHLNAGVTKEMVKVINPPGWQNANEVVFLKSMEPIETTQLSLYLFDVSDEEISAHSLSTRLSELGDGQSFRVARLIGTERQNVVIESIYTSIILVFVSLSSILILTSMMSFILVRFLSQSRNLMIYYLYGATRWDLAIMVLFSNLILIGPAFIVALLVLLVCYTIIPIAVTSSLISGLLLFIFILFVLTAPVVRTNSNSLKINEI</sequence>
<dbReference type="RefSeq" id="WP_211083980.1">
    <property type="nucleotide sequence ID" value="NZ_CBCSLC010000032.1"/>
</dbReference>
<dbReference type="Proteomes" id="UP000810207">
    <property type="component" value="Unassembled WGS sequence"/>
</dbReference>
<proteinExistence type="predicted"/>
<keyword evidence="3" id="KW-1185">Reference proteome</keyword>
<feature type="transmembrane region" description="Helical" evidence="1">
    <location>
        <begin position="297"/>
        <end position="318"/>
    </location>
</feature>
<keyword evidence="1" id="KW-0812">Transmembrane</keyword>
<dbReference type="EMBL" id="JAGIKV010000016">
    <property type="protein sequence ID" value="MBP2247473.1"/>
    <property type="molecule type" value="Genomic_DNA"/>
</dbReference>
<gene>
    <name evidence="2" type="ORF">J2Z28_004136</name>
</gene>
<evidence type="ECO:0000313" key="3">
    <source>
        <dbReference type="Proteomes" id="UP000810207"/>
    </source>
</evidence>
<name>A0ABS4RX52_PAEXY</name>
<feature type="transmembrane region" description="Helical" evidence="1">
    <location>
        <begin position="20"/>
        <end position="40"/>
    </location>
</feature>
<protein>
    <submittedName>
        <fullName evidence="2">ABC-type antimicrobial peptide transport system permease subunit</fullName>
    </submittedName>
</protein>